<sequence length="875" mass="96097">MPTYRHARPIALAFAPGATLPTTGYRASCPDAWLTLLERAWNERPARRTRKTSGPELLPTRSLTDLITLIDPAITAVRGNPRDPAWLRASAPVDPDLLLIALDAWAATNIAAPPPGSDWYTQLSEAAQLDWVPDDLDLADHALHPNGTARPAPEVFKLLPSLVAEHLTRTGLVLHGQPRTVLLGPTRSDGQRTIYLGVPEPLVDKRGATGTSAESITFHLQTVPGKPGVHLHADLTMSRFASAPVSYVPRKGRGDTNATVLLMAADGFVHRRERPMLLHSTLTIPRYGESGWAWAPGVAKILARLSRHPAPDLEQLRTDPTTAAAQPFAAHLVHSTGMTYRSPQTPGDTATASHDHPVGTGFQPCDHLEVLDQLGEHLAALGLEHLAPAPKARTLVRALQRPQPPETPTYTIDVWATSTRTWQAVQLAASEKLGLTPSTETTDSNAVYTGPIELTLQRVNPGDLTAGLPRPTTADMDTAQRRTVYQQAETERATRIAESFPRSEEPRTCVVEMEGAAYFARLRQGDPKTLFKKTLPTVNRRVQCLRPIPDAPANPSEKALGRRLPGTDFTNADIERTASALKDALRQAGHLPTLPKPRGIEDSDPFELLTIWLAPAGDRVVPILVRQSTDAAPTAQLMPSTKQRVEPLMPFAELPEALVTGRGRISVYQSRAALADFIHQALALDSHTHRLLLVRGARMRDDDIWPWLQDSHLTPDQMILPGVSLKNPDRPPTLHAPDDHKGLRIIRLREADDRRAVPRAFGVTWDEKGTPLHGRFSGLTQIGERAYWGINPRSDQNQTPLGVTKFDPAQPLNRTWTCANPATLEIVPAFLQAGDDPADWAMYVHAQRRFSTHTDSPTTWPAIMHLAQLMEEYIV</sequence>
<evidence type="ECO:0000259" key="3">
    <source>
        <dbReference type="Pfam" id="PF13111"/>
    </source>
</evidence>
<evidence type="ECO:0000313" key="5">
    <source>
        <dbReference type="EMBL" id="MEE4544094.1"/>
    </source>
</evidence>
<proteinExistence type="predicted"/>
<name>A0ABU7PE50_9ACTN</name>
<accession>A0ABU7PE50</accession>
<feature type="domain" description="Prokaryotic pPIWI-RE MID" evidence="4">
    <location>
        <begin position="460"/>
        <end position="595"/>
    </location>
</feature>
<comment type="caution">
    <text evidence="5">The sequence shown here is derived from an EMBL/GenBank/DDBJ whole genome shotgun (WGS) entry which is preliminary data.</text>
</comment>
<dbReference type="InterPro" id="IPR040496">
    <property type="entry name" value="MID_pPIWI_RE"/>
</dbReference>
<evidence type="ECO:0000259" key="2">
    <source>
        <dbReference type="Pfam" id="PF13032"/>
    </source>
</evidence>
<organism evidence="5 6">
    <name type="scientific">Actinacidiphila polyblastidii</name>
    <dbReference type="NCBI Taxonomy" id="3110430"/>
    <lineage>
        <taxon>Bacteria</taxon>
        <taxon>Bacillati</taxon>
        <taxon>Actinomycetota</taxon>
        <taxon>Actinomycetes</taxon>
        <taxon>Kitasatosporales</taxon>
        <taxon>Streptomycetaceae</taxon>
        <taxon>Actinacidiphila</taxon>
    </lineage>
</organism>
<dbReference type="InterPro" id="IPR025085">
    <property type="entry name" value="pPIWI_RE_X"/>
</dbReference>
<dbReference type="RefSeq" id="WP_330797064.1">
    <property type="nucleotide sequence ID" value="NZ_JAZEWV010000014.1"/>
</dbReference>
<keyword evidence="6" id="KW-1185">Reference proteome</keyword>
<reference evidence="5 6" key="1">
    <citation type="submission" date="2023-12" db="EMBL/GenBank/DDBJ databases">
        <title>Streptomyces sp. V4-01.</title>
        <authorList>
            <person name="Somphong A."/>
            <person name="Phongsopitanun W."/>
        </authorList>
    </citation>
    <scope>NUCLEOTIDE SEQUENCE [LARGE SCALE GENOMIC DNA]</scope>
    <source>
        <strain evidence="5 6">V4-01</strain>
    </source>
</reference>
<dbReference type="Proteomes" id="UP001344658">
    <property type="component" value="Unassembled WGS sequence"/>
</dbReference>
<dbReference type="EMBL" id="JAZEWV010000014">
    <property type="protein sequence ID" value="MEE4544094.1"/>
    <property type="molecule type" value="Genomic_DNA"/>
</dbReference>
<gene>
    <name evidence="5" type="ORF">V2S66_19210</name>
</gene>
<feature type="region of interest" description="Disordered" evidence="1">
    <location>
        <begin position="547"/>
        <end position="569"/>
    </location>
</feature>
<evidence type="ECO:0000259" key="4">
    <source>
        <dbReference type="Pfam" id="PF18157"/>
    </source>
</evidence>
<evidence type="ECO:0000256" key="1">
    <source>
        <dbReference type="SAM" id="MobiDB-lite"/>
    </source>
</evidence>
<feature type="domain" description="pPIWI-RE RNaseH" evidence="2">
    <location>
        <begin position="664"/>
        <end position="874"/>
    </location>
</feature>
<dbReference type="Pfam" id="PF13032">
    <property type="entry name" value="RNaseH_pPIWI_RE"/>
    <property type="match status" value="1"/>
</dbReference>
<dbReference type="Pfam" id="PF13111">
    <property type="entry name" value="pPIWI_RE_X"/>
    <property type="match status" value="1"/>
</dbReference>
<protein>
    <submittedName>
        <fullName evidence="5">DUF3962 domain-containing protein</fullName>
    </submittedName>
</protein>
<feature type="domain" description="pPIWI-RE module N-terminal" evidence="3">
    <location>
        <begin position="17"/>
        <end position="390"/>
    </location>
</feature>
<dbReference type="Pfam" id="PF18157">
    <property type="entry name" value="MID_pPIWI_RE"/>
    <property type="match status" value="1"/>
</dbReference>
<dbReference type="InterPro" id="IPR024996">
    <property type="entry name" value="RNaseH_pPIWI_RE"/>
</dbReference>
<evidence type="ECO:0000313" key="6">
    <source>
        <dbReference type="Proteomes" id="UP001344658"/>
    </source>
</evidence>